<accession>A0A6A6BUJ8</accession>
<dbReference type="OrthoDB" id="4160379at2759"/>
<dbReference type="RefSeq" id="XP_033659356.1">
    <property type="nucleotide sequence ID" value="XM_033810166.1"/>
</dbReference>
<evidence type="ECO:0000313" key="2">
    <source>
        <dbReference type="EMBL" id="KAF2158467.1"/>
    </source>
</evidence>
<sequence>MLEKPPGVIPPFNVLISIRVYRHLAVAISKKHLPALLKPFDAHTPNDYDGFLRLLAFQTGHKPTTHAGAYALETAFAAKLQADLICRYLENSRIWHQFLLVGQSDVIEAAVDSSYDRNKRTYEIAGYFPDPPRLRSDDDEECMSQTWSSAASDVEDGCESDQAGHQSHRGEVKRHRRRQGPLGELDKNISPVSKKIRRLQEKIEELKKARAL</sequence>
<name>A0A6A6BUJ8_ZASCE</name>
<organism evidence="2 3">
    <name type="scientific">Zasmidium cellare ATCC 36951</name>
    <dbReference type="NCBI Taxonomy" id="1080233"/>
    <lineage>
        <taxon>Eukaryota</taxon>
        <taxon>Fungi</taxon>
        <taxon>Dikarya</taxon>
        <taxon>Ascomycota</taxon>
        <taxon>Pezizomycotina</taxon>
        <taxon>Dothideomycetes</taxon>
        <taxon>Dothideomycetidae</taxon>
        <taxon>Mycosphaerellales</taxon>
        <taxon>Mycosphaerellaceae</taxon>
        <taxon>Zasmidium</taxon>
    </lineage>
</organism>
<proteinExistence type="predicted"/>
<dbReference type="AlphaFoldDB" id="A0A6A6BUJ8"/>
<protein>
    <submittedName>
        <fullName evidence="2">Uncharacterized protein</fullName>
    </submittedName>
</protein>
<evidence type="ECO:0000256" key="1">
    <source>
        <dbReference type="SAM" id="MobiDB-lite"/>
    </source>
</evidence>
<dbReference type="Proteomes" id="UP000799537">
    <property type="component" value="Unassembled WGS sequence"/>
</dbReference>
<gene>
    <name evidence="2" type="ORF">M409DRAFT_31022</name>
</gene>
<keyword evidence="3" id="KW-1185">Reference proteome</keyword>
<reference evidence="2" key="1">
    <citation type="journal article" date="2020" name="Stud. Mycol.">
        <title>101 Dothideomycetes genomes: a test case for predicting lifestyles and emergence of pathogens.</title>
        <authorList>
            <person name="Haridas S."/>
            <person name="Albert R."/>
            <person name="Binder M."/>
            <person name="Bloem J."/>
            <person name="Labutti K."/>
            <person name="Salamov A."/>
            <person name="Andreopoulos B."/>
            <person name="Baker S."/>
            <person name="Barry K."/>
            <person name="Bills G."/>
            <person name="Bluhm B."/>
            <person name="Cannon C."/>
            <person name="Castanera R."/>
            <person name="Culley D."/>
            <person name="Daum C."/>
            <person name="Ezra D."/>
            <person name="Gonzalez J."/>
            <person name="Henrissat B."/>
            <person name="Kuo A."/>
            <person name="Liang C."/>
            <person name="Lipzen A."/>
            <person name="Lutzoni F."/>
            <person name="Magnuson J."/>
            <person name="Mondo S."/>
            <person name="Nolan M."/>
            <person name="Ohm R."/>
            <person name="Pangilinan J."/>
            <person name="Park H.-J."/>
            <person name="Ramirez L."/>
            <person name="Alfaro M."/>
            <person name="Sun H."/>
            <person name="Tritt A."/>
            <person name="Yoshinaga Y."/>
            <person name="Zwiers L.-H."/>
            <person name="Turgeon B."/>
            <person name="Goodwin S."/>
            <person name="Spatafora J."/>
            <person name="Crous P."/>
            <person name="Grigoriev I."/>
        </authorList>
    </citation>
    <scope>NUCLEOTIDE SEQUENCE</scope>
    <source>
        <strain evidence="2">ATCC 36951</strain>
    </source>
</reference>
<feature type="region of interest" description="Disordered" evidence="1">
    <location>
        <begin position="153"/>
        <end position="193"/>
    </location>
</feature>
<dbReference type="GeneID" id="54563438"/>
<evidence type="ECO:0000313" key="3">
    <source>
        <dbReference type="Proteomes" id="UP000799537"/>
    </source>
</evidence>
<dbReference type="EMBL" id="ML993662">
    <property type="protein sequence ID" value="KAF2158467.1"/>
    <property type="molecule type" value="Genomic_DNA"/>
</dbReference>